<gene>
    <name evidence="10" type="ORF">J2X05_000238</name>
</gene>
<sequence>MTINYKMIVVDDELDICETLADYFSMQGFDVKMAANGQELKALLPDYTPHIVLLDLNMPGEDGFTLTRYLRAHTSAGVIMVTAAAEQVDMIVGLEMGADDYVSKPFDLRSLLARVRSVLRRTQNEVPANSQPVQDARKKVGKCLLDIEARKLWEGEEEIPLTAMEYDLLMVFLQNPNRPLSRDYLLELAHKTDADPFDRSIDSRITRMRKKIEPDPDKPTTIKTVRSVGYVYVPGPG</sequence>
<dbReference type="InterPro" id="IPR016032">
    <property type="entry name" value="Sig_transdc_resp-reg_C-effctor"/>
</dbReference>
<dbReference type="Proteomes" id="UP001253595">
    <property type="component" value="Unassembled WGS sequence"/>
</dbReference>
<dbReference type="Pfam" id="PF00072">
    <property type="entry name" value="Response_reg"/>
    <property type="match status" value="1"/>
</dbReference>
<dbReference type="SMART" id="SM00862">
    <property type="entry name" value="Trans_reg_C"/>
    <property type="match status" value="1"/>
</dbReference>
<evidence type="ECO:0000256" key="6">
    <source>
        <dbReference type="PROSITE-ProRule" id="PRU00169"/>
    </source>
</evidence>
<dbReference type="InterPro" id="IPR001867">
    <property type="entry name" value="OmpR/PhoB-type_DNA-bd"/>
</dbReference>
<evidence type="ECO:0000313" key="10">
    <source>
        <dbReference type="EMBL" id="MDR7088235.1"/>
    </source>
</evidence>
<keyword evidence="4 7" id="KW-0238">DNA-binding</keyword>
<feature type="domain" description="Response regulatory" evidence="8">
    <location>
        <begin position="6"/>
        <end position="119"/>
    </location>
</feature>
<evidence type="ECO:0000256" key="5">
    <source>
        <dbReference type="ARBA" id="ARBA00023163"/>
    </source>
</evidence>
<dbReference type="InterPro" id="IPR036388">
    <property type="entry name" value="WH-like_DNA-bd_sf"/>
</dbReference>
<keyword evidence="2" id="KW-0902">Two-component regulatory system</keyword>
<keyword evidence="3" id="KW-0805">Transcription regulation</keyword>
<dbReference type="SUPFAM" id="SSF52172">
    <property type="entry name" value="CheY-like"/>
    <property type="match status" value="1"/>
</dbReference>
<dbReference type="PANTHER" id="PTHR48111:SF4">
    <property type="entry name" value="DNA-BINDING DUAL TRANSCRIPTIONAL REGULATOR OMPR"/>
    <property type="match status" value="1"/>
</dbReference>
<dbReference type="PROSITE" id="PS50110">
    <property type="entry name" value="RESPONSE_REGULATORY"/>
    <property type="match status" value="1"/>
</dbReference>
<feature type="modified residue" description="4-aspartylphosphate" evidence="6">
    <location>
        <position position="55"/>
    </location>
</feature>
<evidence type="ECO:0000313" key="11">
    <source>
        <dbReference type="Proteomes" id="UP001253595"/>
    </source>
</evidence>
<keyword evidence="5" id="KW-0804">Transcription</keyword>
<dbReference type="InterPro" id="IPR039420">
    <property type="entry name" value="WalR-like"/>
</dbReference>
<evidence type="ECO:0000256" key="3">
    <source>
        <dbReference type="ARBA" id="ARBA00023015"/>
    </source>
</evidence>
<evidence type="ECO:0000256" key="1">
    <source>
        <dbReference type="ARBA" id="ARBA00022553"/>
    </source>
</evidence>
<dbReference type="Gene3D" id="6.10.250.690">
    <property type="match status" value="1"/>
</dbReference>
<dbReference type="EMBL" id="JAVDVX010000001">
    <property type="protein sequence ID" value="MDR7088235.1"/>
    <property type="molecule type" value="Genomic_DNA"/>
</dbReference>
<dbReference type="InterPro" id="IPR011006">
    <property type="entry name" value="CheY-like_superfamily"/>
</dbReference>
<feature type="domain" description="OmpR/PhoB-type" evidence="9">
    <location>
        <begin position="135"/>
        <end position="234"/>
    </location>
</feature>
<protein>
    <submittedName>
        <fullName evidence="10">Two-component system phosphate regulon response regulator OmpR</fullName>
    </submittedName>
</protein>
<dbReference type="CDD" id="cd00383">
    <property type="entry name" value="trans_reg_C"/>
    <property type="match status" value="1"/>
</dbReference>
<dbReference type="PROSITE" id="PS51755">
    <property type="entry name" value="OMPR_PHOB"/>
    <property type="match status" value="1"/>
</dbReference>
<evidence type="ECO:0000256" key="2">
    <source>
        <dbReference type="ARBA" id="ARBA00023012"/>
    </source>
</evidence>
<proteinExistence type="predicted"/>
<reference evidence="10 11" key="1">
    <citation type="submission" date="2023-07" db="EMBL/GenBank/DDBJ databases">
        <title>Sorghum-associated microbial communities from plants grown in Nebraska, USA.</title>
        <authorList>
            <person name="Schachtman D."/>
        </authorList>
    </citation>
    <scope>NUCLEOTIDE SEQUENCE [LARGE SCALE GENOMIC DNA]</scope>
    <source>
        <strain evidence="10 11">BE190</strain>
    </source>
</reference>
<organism evidence="10 11">
    <name type="scientific">Cellvibrio fibrivorans</name>
    <dbReference type="NCBI Taxonomy" id="126350"/>
    <lineage>
        <taxon>Bacteria</taxon>
        <taxon>Pseudomonadati</taxon>
        <taxon>Pseudomonadota</taxon>
        <taxon>Gammaproteobacteria</taxon>
        <taxon>Cellvibrionales</taxon>
        <taxon>Cellvibrionaceae</taxon>
        <taxon>Cellvibrio</taxon>
    </lineage>
</organism>
<comment type="caution">
    <text evidence="10">The sequence shown here is derived from an EMBL/GenBank/DDBJ whole genome shotgun (WGS) entry which is preliminary data.</text>
</comment>
<dbReference type="SMART" id="SM00448">
    <property type="entry name" value="REC"/>
    <property type="match status" value="1"/>
</dbReference>
<evidence type="ECO:0000259" key="9">
    <source>
        <dbReference type="PROSITE" id="PS51755"/>
    </source>
</evidence>
<dbReference type="PANTHER" id="PTHR48111">
    <property type="entry name" value="REGULATOR OF RPOS"/>
    <property type="match status" value="1"/>
</dbReference>
<evidence type="ECO:0000256" key="7">
    <source>
        <dbReference type="PROSITE-ProRule" id="PRU01091"/>
    </source>
</evidence>
<dbReference type="Gene3D" id="1.10.10.10">
    <property type="entry name" value="Winged helix-like DNA-binding domain superfamily/Winged helix DNA-binding domain"/>
    <property type="match status" value="1"/>
</dbReference>
<feature type="DNA-binding region" description="OmpR/PhoB-type" evidence="7">
    <location>
        <begin position="135"/>
        <end position="234"/>
    </location>
</feature>
<evidence type="ECO:0000259" key="8">
    <source>
        <dbReference type="PROSITE" id="PS50110"/>
    </source>
</evidence>
<evidence type="ECO:0000256" key="4">
    <source>
        <dbReference type="ARBA" id="ARBA00023125"/>
    </source>
</evidence>
<dbReference type="Gene3D" id="3.40.50.2300">
    <property type="match status" value="1"/>
</dbReference>
<dbReference type="SUPFAM" id="SSF46894">
    <property type="entry name" value="C-terminal effector domain of the bipartite response regulators"/>
    <property type="match status" value="1"/>
</dbReference>
<dbReference type="RefSeq" id="WP_310067602.1">
    <property type="nucleotide sequence ID" value="NZ_JAVDVX010000001.1"/>
</dbReference>
<dbReference type="Pfam" id="PF00486">
    <property type="entry name" value="Trans_reg_C"/>
    <property type="match status" value="1"/>
</dbReference>
<accession>A0ABU1USW6</accession>
<keyword evidence="11" id="KW-1185">Reference proteome</keyword>
<name>A0ABU1USW6_9GAMM</name>
<keyword evidence="1 6" id="KW-0597">Phosphoprotein</keyword>
<dbReference type="InterPro" id="IPR001789">
    <property type="entry name" value="Sig_transdc_resp-reg_receiver"/>
</dbReference>